<dbReference type="Proteomes" id="UP000825258">
    <property type="component" value="Chromosome"/>
</dbReference>
<dbReference type="PANTHER" id="PTHR43547">
    <property type="entry name" value="TWO-COMPONENT HISTIDINE KINASE"/>
    <property type="match status" value="1"/>
</dbReference>
<dbReference type="EMBL" id="AP024749">
    <property type="protein sequence ID" value="BCY28950.1"/>
    <property type="molecule type" value="Genomic_DNA"/>
</dbReference>
<name>A0ABM7S635_9FLAO</name>
<dbReference type="Pfam" id="PF07494">
    <property type="entry name" value="Reg_prop"/>
    <property type="match status" value="2"/>
</dbReference>
<keyword evidence="2" id="KW-0812">Transmembrane</keyword>
<feature type="transmembrane region" description="Helical" evidence="2">
    <location>
        <begin position="12"/>
        <end position="30"/>
    </location>
</feature>
<keyword evidence="1" id="KW-0597">Phosphoprotein</keyword>
<reference evidence="3 4" key="1">
    <citation type="submission" date="2021-06" db="EMBL/GenBank/DDBJ databases">
        <title>Whole genome sequences of Flavobacterium sp. KK2020170 and assembly.</title>
        <authorList>
            <person name="Kitahara K."/>
            <person name="Miyoshi S."/>
            <person name="Uesaka K."/>
        </authorList>
    </citation>
    <scope>NUCLEOTIDE SEQUENCE [LARGE SCALE GENOMIC DNA]</scope>
    <source>
        <strain evidence="3 4">KK2020170</strain>
    </source>
</reference>
<keyword evidence="4" id="KW-1185">Reference proteome</keyword>
<dbReference type="RefSeq" id="WP_221258054.1">
    <property type="nucleotide sequence ID" value="NZ_AP024749.1"/>
</dbReference>
<sequence length="372" mass="42156">MRNSFIREKSKLLYIGVKVITLLLSILFYSCKGQENKLVIDEPENELSDSIIKKSTNDNTSQNTFPFLNNDVQISNVVRKIFQDSKGNIWFGTENGAFVYNGEILLPIDSIISELGKGVTIKDIAEAKSGEIWFAHTDGISSFNGKVVKNYYKSDGLISNDVWCIETDSKGNVWVGTSEGACVFDGKKITPFQLPEGEIDKDFGISTTKMIHKIVEDSKGKLWFCTNAGLYSYTNQKLENESQKLGIKTNFVNGIYESKKGGFWISTKEGLYRLNKKSLENITKDKIILGKGIGSVSEDKHGNLWLVSNQHDLYVYDDKNLTDIKKDENNKRPVVFQIYNDQTNRLWFVGFGGAYRFENDKFINITKNGPWE</sequence>
<dbReference type="InterPro" id="IPR015943">
    <property type="entry name" value="WD40/YVTN_repeat-like_dom_sf"/>
</dbReference>
<evidence type="ECO:0000313" key="3">
    <source>
        <dbReference type="EMBL" id="BCY28950.1"/>
    </source>
</evidence>
<protein>
    <recommendedName>
        <fullName evidence="5">Two component regulator propeller</fullName>
    </recommendedName>
</protein>
<dbReference type="InterPro" id="IPR011110">
    <property type="entry name" value="Reg_prop"/>
</dbReference>
<evidence type="ECO:0000313" key="4">
    <source>
        <dbReference type="Proteomes" id="UP000825258"/>
    </source>
</evidence>
<proteinExistence type="predicted"/>
<evidence type="ECO:0008006" key="5">
    <source>
        <dbReference type="Google" id="ProtNLM"/>
    </source>
</evidence>
<gene>
    <name evidence="3" type="ORF">KK2020170_18180</name>
</gene>
<dbReference type="Gene3D" id="2.130.10.10">
    <property type="entry name" value="YVTN repeat-like/Quinoprotein amine dehydrogenase"/>
    <property type="match status" value="2"/>
</dbReference>
<evidence type="ECO:0000256" key="2">
    <source>
        <dbReference type="SAM" id="Phobius"/>
    </source>
</evidence>
<organism evidence="3 4">
    <name type="scientific">Flavobacterium okayamense</name>
    <dbReference type="NCBI Taxonomy" id="2830782"/>
    <lineage>
        <taxon>Bacteria</taxon>
        <taxon>Pseudomonadati</taxon>
        <taxon>Bacteroidota</taxon>
        <taxon>Flavobacteriia</taxon>
        <taxon>Flavobacteriales</taxon>
        <taxon>Flavobacteriaceae</taxon>
        <taxon>Flavobacterium</taxon>
    </lineage>
</organism>
<evidence type="ECO:0000256" key="1">
    <source>
        <dbReference type="ARBA" id="ARBA00022553"/>
    </source>
</evidence>
<keyword evidence="2" id="KW-0472">Membrane</keyword>
<dbReference type="PROSITE" id="PS51257">
    <property type="entry name" value="PROKAR_LIPOPROTEIN"/>
    <property type="match status" value="1"/>
</dbReference>
<accession>A0ABM7S635</accession>
<keyword evidence="2" id="KW-1133">Transmembrane helix</keyword>
<dbReference type="PANTHER" id="PTHR43547:SF2">
    <property type="entry name" value="HYBRID SIGNAL TRANSDUCTION HISTIDINE KINASE C"/>
    <property type="match status" value="1"/>
</dbReference>
<dbReference type="SUPFAM" id="SSF63829">
    <property type="entry name" value="Calcium-dependent phosphotriesterase"/>
    <property type="match status" value="1"/>
</dbReference>